<evidence type="ECO:0000256" key="1">
    <source>
        <dbReference type="ARBA" id="ARBA00004123"/>
    </source>
</evidence>
<reference evidence="10 11" key="1">
    <citation type="submission" date="2017-10" db="EMBL/GenBank/DDBJ databases">
        <title>Development of genomic resources for the powdery mildew, Erysiphe pulchra.</title>
        <authorList>
            <person name="Wadl P.A."/>
            <person name="Mack B.M."/>
            <person name="Moore G."/>
            <person name="Beltz S.B."/>
        </authorList>
    </citation>
    <scope>NUCLEOTIDE SEQUENCE [LARGE SCALE GENOMIC DNA]</scope>
    <source>
        <strain evidence="10">Cflorida</strain>
    </source>
</reference>
<dbReference type="Pfam" id="PF10744">
    <property type="entry name" value="Med1"/>
    <property type="match status" value="1"/>
</dbReference>
<evidence type="ECO:0000256" key="8">
    <source>
        <dbReference type="SAM" id="MobiDB-lite"/>
    </source>
</evidence>
<feature type="compositionally biased region" description="Polar residues" evidence="8">
    <location>
        <begin position="1"/>
        <end position="14"/>
    </location>
</feature>
<dbReference type="InterPro" id="IPR019680">
    <property type="entry name" value="Mediator_Med1"/>
</dbReference>
<dbReference type="STRING" id="225359.A0A2S4PPG7"/>
<dbReference type="PANTHER" id="PTHR35041">
    <property type="entry name" value="MEDIATOR OF RNA POLYMERASE II TRANSCRIPTION SUBUNIT 1"/>
    <property type="match status" value="1"/>
</dbReference>
<dbReference type="GO" id="GO:0016592">
    <property type="term" value="C:mediator complex"/>
    <property type="evidence" value="ECO:0007669"/>
    <property type="project" value="InterPro"/>
</dbReference>
<name>A0A2S4PPG7_9PEZI</name>
<evidence type="ECO:0000256" key="5">
    <source>
        <dbReference type="ARBA" id="ARBA00023163"/>
    </source>
</evidence>
<feature type="region of interest" description="Disordered" evidence="8">
    <location>
        <begin position="1"/>
        <end position="24"/>
    </location>
</feature>
<keyword evidence="5 7" id="KW-0804">Transcription</keyword>
<dbReference type="GO" id="GO:0045944">
    <property type="term" value="P:positive regulation of transcription by RNA polymerase II"/>
    <property type="evidence" value="ECO:0007669"/>
    <property type="project" value="UniProtKB-ARBA"/>
</dbReference>
<comment type="caution">
    <text evidence="10">The sequence shown here is derived from an EMBL/GenBank/DDBJ whole genome shotgun (WGS) entry which is preliminary data.</text>
</comment>
<dbReference type="GO" id="GO:0003712">
    <property type="term" value="F:transcription coregulator activity"/>
    <property type="evidence" value="ECO:0007669"/>
    <property type="project" value="InterPro"/>
</dbReference>
<evidence type="ECO:0000256" key="7">
    <source>
        <dbReference type="RuleBase" id="RU364059"/>
    </source>
</evidence>
<dbReference type="PANTHER" id="PTHR35041:SF4">
    <property type="entry name" value="MEDIATOR OF RNA POLYMERASE II TRANSCRIPTION SUBUNIT 1"/>
    <property type="match status" value="1"/>
</dbReference>
<keyword evidence="3 7" id="KW-0805">Transcription regulation</keyword>
<accession>A0A2S4PPG7</accession>
<keyword evidence="11" id="KW-1185">Reference proteome</keyword>
<keyword evidence="6 7" id="KW-0539">Nucleus</keyword>
<evidence type="ECO:0000259" key="9">
    <source>
        <dbReference type="Pfam" id="PF10744"/>
    </source>
</evidence>
<organism evidence="10 11">
    <name type="scientific">Erysiphe pulchra</name>
    <dbReference type="NCBI Taxonomy" id="225359"/>
    <lineage>
        <taxon>Eukaryota</taxon>
        <taxon>Fungi</taxon>
        <taxon>Dikarya</taxon>
        <taxon>Ascomycota</taxon>
        <taxon>Pezizomycotina</taxon>
        <taxon>Leotiomycetes</taxon>
        <taxon>Erysiphales</taxon>
        <taxon>Erysiphaceae</taxon>
        <taxon>Erysiphe</taxon>
    </lineage>
</organism>
<evidence type="ECO:0000313" key="10">
    <source>
        <dbReference type="EMBL" id="POS83931.1"/>
    </source>
</evidence>
<gene>
    <name evidence="10" type="ORF">EPUL_004895</name>
</gene>
<evidence type="ECO:0000256" key="3">
    <source>
        <dbReference type="ARBA" id="ARBA00023015"/>
    </source>
</evidence>
<evidence type="ECO:0000313" key="11">
    <source>
        <dbReference type="Proteomes" id="UP000237438"/>
    </source>
</evidence>
<protein>
    <recommendedName>
        <fullName evidence="7">Mediator of RNA polymerase II transcription subunit 1</fullName>
    </recommendedName>
    <alternativeName>
        <fullName evidence="7">Mediator complex subunit 1</fullName>
    </alternativeName>
</protein>
<evidence type="ECO:0000256" key="4">
    <source>
        <dbReference type="ARBA" id="ARBA00023159"/>
    </source>
</evidence>
<feature type="domain" description="Mediator complex subunit Med1" evidence="9">
    <location>
        <begin position="117"/>
        <end position="514"/>
    </location>
</feature>
<comment type="similarity">
    <text evidence="2 7">Belongs to the Mediator complex subunit 1 family.</text>
</comment>
<dbReference type="AlphaFoldDB" id="A0A2S4PPG7"/>
<dbReference type="OrthoDB" id="5310959at2759"/>
<evidence type="ECO:0000256" key="6">
    <source>
        <dbReference type="ARBA" id="ARBA00023242"/>
    </source>
</evidence>
<keyword evidence="4 7" id="KW-0010">Activator</keyword>
<sequence>MATPTPGKQATAQAVATPPVSTPFSSSNHFPYLAFSPYGPQSVVPSPQQVKKSPAASQMMLNNGTTGSFGVIYDSPSAAMALGSISGLSELGLDALSGVANPRRDDEEERKRKMDLVSEILKQDPGRVSELGIERLARSVGLECLWEPKIVGENGTGTLIIAGSTLAIEIDLDSNIVKSVSLTFPDNPESVVQHIEKANEILLRDLILQKNESPLTKKLDRFSKNLKSLATLDKMSTLPSVNCHEAIAGIYESLDRLFKWESQRLKVEEEINIEKKVMCVKSGKPIMHVRDKLGLSLDYWQDMWRIETKNEGLTWSILIECDTSTPIVYTPLRVSKNWISTEVEKKPLSNEEMIMTSENYPILDWLEPENTLLPATESDSITQNEQSSNQKLPEVMFVAKFYPPLVVPGSLAAQIYDSVQATLDVYQATTYDGLIFPPKQAEEICVDSRSIFREVSVPIFSKTGVKTIRVHKVGIHFEKIDYGRTLTVIPFSHPKQLVHMLPALRQYALMSRLLLNPYDSSSQPPTVQKSSQQNKREEFESFMSQEIVSEASTKIDIIVYTHPFPRLRVLFPFKNRIADVHFEIKFNGIVEVIAQNIILPGVSSEKSTGKIYTEADLGRMLEMTENLSIWIEYVKRLFE</sequence>
<proteinExistence type="inferred from homology"/>
<dbReference type="Proteomes" id="UP000237438">
    <property type="component" value="Unassembled WGS sequence"/>
</dbReference>
<dbReference type="EMBL" id="PEDP01001269">
    <property type="protein sequence ID" value="POS83931.1"/>
    <property type="molecule type" value="Genomic_DNA"/>
</dbReference>
<comment type="function">
    <text evidence="7">Component of the Mediator complex, a coactivator involved in the regulated transcription of nearly all RNA polymerase II-dependent genes. Mediator functions as a bridge to convey information from gene-specific regulatory proteins to the basal RNA polymerase II transcription machinery. Mediator is recruited to promoters by direct interactions with regulatory proteins and serves as a scaffold for the assembly of a functional preinitiation complex with RNA polymerase II and the general transcription factors.</text>
</comment>
<evidence type="ECO:0000256" key="2">
    <source>
        <dbReference type="ARBA" id="ARBA00006210"/>
    </source>
</evidence>
<comment type="subcellular location">
    <subcellularLocation>
        <location evidence="1 7">Nucleus</location>
    </subcellularLocation>
</comment>